<comment type="similarity">
    <text evidence="2">Belongs to the peroxisomal membrane protein PXMP2/4 family.</text>
</comment>
<keyword evidence="5" id="KW-0472">Membrane</keyword>
<evidence type="ECO:0000256" key="3">
    <source>
        <dbReference type="ARBA" id="ARBA00022692"/>
    </source>
</evidence>
<evidence type="ECO:0000256" key="6">
    <source>
        <dbReference type="SAM" id="MobiDB-lite"/>
    </source>
</evidence>
<protein>
    <submittedName>
        <fullName evidence="8">Uncharacterized protein</fullName>
    </submittedName>
</protein>
<feature type="region of interest" description="Disordered" evidence="6">
    <location>
        <begin position="353"/>
        <end position="378"/>
    </location>
</feature>
<sequence length="378" mass="40113">MVKSTMLFTLLGCSLLPVGALAFGMESILPVAHDLHAHLPVAIHQASFSAFSTAATTASTTTLPTGMIIDFSSSAATATAQTQSISSAISVGSNNLLASQSVAAPGVGDIASSLLSEYRKALDAEPLKVKIITGCLLAILGDALAQSRQLDEEYNKKRAGAFVAFDGVWRTVQQVTYGPIIQTCNGKFTAGLVGSLPLLNVQDQLLRDENKVILGAIEQTLVSQLVLIPLLYYPIFYAVTGVVQNLTVEETITRAKETFIPLMKRNLLFWIPVQFGAFYFVEENLQIPVLTAFGLIWNVILSLSAGKVSKSSDDEKEGVMDGSSIEDKMVLEARATEGSVGSSRGKFFFGSSKATAGSDADSAATASKTNTKTSKVLK</sequence>
<evidence type="ECO:0000256" key="4">
    <source>
        <dbReference type="ARBA" id="ARBA00022989"/>
    </source>
</evidence>
<dbReference type="EMBL" id="HBIX01020448">
    <property type="protein sequence ID" value="CAE0721673.1"/>
    <property type="molecule type" value="Transcribed_RNA"/>
</dbReference>
<evidence type="ECO:0000313" key="8">
    <source>
        <dbReference type="EMBL" id="CAE0721673.1"/>
    </source>
</evidence>
<evidence type="ECO:0000256" key="5">
    <source>
        <dbReference type="ARBA" id="ARBA00023136"/>
    </source>
</evidence>
<dbReference type="GO" id="GO:0016020">
    <property type="term" value="C:membrane"/>
    <property type="evidence" value="ECO:0007669"/>
    <property type="project" value="UniProtKB-SubCell"/>
</dbReference>
<proteinExistence type="inferred from homology"/>
<dbReference type="AlphaFoldDB" id="A0A7S4ELY6"/>
<dbReference type="PANTHER" id="PTHR11266:SF17">
    <property type="entry name" value="PROTEIN MPV17"/>
    <property type="match status" value="1"/>
</dbReference>
<keyword evidence="4" id="KW-1133">Transmembrane helix</keyword>
<evidence type="ECO:0000256" key="7">
    <source>
        <dbReference type="SAM" id="SignalP"/>
    </source>
</evidence>
<feature type="signal peptide" evidence="7">
    <location>
        <begin position="1"/>
        <end position="22"/>
    </location>
</feature>
<organism evidence="8">
    <name type="scientific">Pseudo-nitzschia australis</name>
    <dbReference type="NCBI Taxonomy" id="44445"/>
    <lineage>
        <taxon>Eukaryota</taxon>
        <taxon>Sar</taxon>
        <taxon>Stramenopiles</taxon>
        <taxon>Ochrophyta</taxon>
        <taxon>Bacillariophyta</taxon>
        <taxon>Bacillariophyceae</taxon>
        <taxon>Bacillariophycidae</taxon>
        <taxon>Bacillariales</taxon>
        <taxon>Bacillariaceae</taxon>
        <taxon>Pseudo-nitzschia</taxon>
    </lineage>
</organism>
<evidence type="ECO:0000256" key="2">
    <source>
        <dbReference type="ARBA" id="ARBA00006824"/>
    </source>
</evidence>
<dbReference type="PANTHER" id="PTHR11266">
    <property type="entry name" value="PEROXISOMAL MEMBRANE PROTEIN 2, PXMP2 MPV17"/>
    <property type="match status" value="1"/>
</dbReference>
<feature type="chain" id="PRO_5030541119" evidence="7">
    <location>
        <begin position="23"/>
        <end position="378"/>
    </location>
</feature>
<name>A0A7S4ELY6_9STRA</name>
<gene>
    <name evidence="8" type="ORF">PAUS00366_LOCUS14428</name>
</gene>
<reference evidence="8" key="1">
    <citation type="submission" date="2021-01" db="EMBL/GenBank/DDBJ databases">
        <authorList>
            <person name="Corre E."/>
            <person name="Pelletier E."/>
            <person name="Niang G."/>
            <person name="Scheremetjew M."/>
            <person name="Finn R."/>
            <person name="Kale V."/>
            <person name="Holt S."/>
            <person name="Cochrane G."/>
            <person name="Meng A."/>
            <person name="Brown T."/>
            <person name="Cohen L."/>
        </authorList>
    </citation>
    <scope>NUCLEOTIDE SEQUENCE</scope>
    <source>
        <strain evidence="8">10249 10 AB</strain>
    </source>
</reference>
<dbReference type="InterPro" id="IPR007248">
    <property type="entry name" value="Mpv17_PMP22"/>
</dbReference>
<keyword evidence="3" id="KW-0812">Transmembrane</keyword>
<accession>A0A7S4ELY6</accession>
<evidence type="ECO:0000256" key="1">
    <source>
        <dbReference type="ARBA" id="ARBA00004141"/>
    </source>
</evidence>
<keyword evidence="7" id="KW-0732">Signal</keyword>
<dbReference type="Pfam" id="PF04117">
    <property type="entry name" value="Mpv17_PMP22"/>
    <property type="match status" value="1"/>
</dbReference>
<dbReference type="GO" id="GO:0005737">
    <property type="term" value="C:cytoplasm"/>
    <property type="evidence" value="ECO:0007669"/>
    <property type="project" value="TreeGrafter"/>
</dbReference>
<comment type="subcellular location">
    <subcellularLocation>
        <location evidence="1">Membrane</location>
        <topology evidence="1">Multi-pass membrane protein</topology>
    </subcellularLocation>
</comment>